<dbReference type="AlphaFoldDB" id="A0A6I9QL22"/>
<keyword evidence="3" id="KW-0677">Repeat</keyword>
<feature type="repeat" description="PPR" evidence="6">
    <location>
        <begin position="177"/>
        <end position="211"/>
    </location>
</feature>
<dbReference type="Proteomes" id="UP000504607">
    <property type="component" value="Unplaced"/>
</dbReference>
<keyword evidence="4" id="KW-0809">Transit peptide</keyword>
<dbReference type="FunCoup" id="A0A6I9QL22">
    <property type="interactions" value="412"/>
</dbReference>
<sequence>MDSALFSLARGLRRVFQARLWSPEAFLLRTGRPYCMKKVPRQTLQSMIWPLGHPSVSLAPELDRWVEKGNRVRLVELQNIIRVLRKRRRYKQALEVSEWMKNKGKVSFMPSDHAVHLDLIGEVHGLAYAESYFNSMYEKDKTEKTYGALLNCYVRESLTEKALSHMHKMKVMGLASSPLPYNDIMCLYTNTGLHEKVPLVLAEMKDNGVLPDNFSYRICINSYGTRSNVDGMEKVLEEMEHQPQIVVDWNTHAVVANMYIKAGLSDKAVSALQKAEEKLDQKSGLAYNHLISLYGHLGMKSDMQRLWELQRLNCKKFINKDYTTMLGALVKLGDLEEAEVLLKEWESSGNALDFRVPNVLLIGYRQKGLLEKAEAMLDDFLKKGKTPPANSWGIVATGYAEKGELDKAYEFMKNALCVFVPNAGWQPNPKVVKSILHYISNERDNDIKDIETFLGLLKIAMPMDRDMYHALIKANVRARRDVDDLLKSMEANGIQQNEETRKILNSRC</sequence>
<evidence type="ECO:0000256" key="2">
    <source>
        <dbReference type="ARBA" id="ARBA00007626"/>
    </source>
</evidence>
<evidence type="ECO:0000313" key="8">
    <source>
        <dbReference type="RefSeq" id="XP_010910082.1"/>
    </source>
</evidence>
<dbReference type="OrthoDB" id="429961at2759"/>
<dbReference type="PANTHER" id="PTHR45717:SF20">
    <property type="entry name" value="OS07G0598500 PROTEIN"/>
    <property type="match status" value="1"/>
</dbReference>
<evidence type="ECO:0000256" key="6">
    <source>
        <dbReference type="PROSITE-ProRule" id="PRU00708"/>
    </source>
</evidence>
<dbReference type="Gene3D" id="1.25.40.10">
    <property type="entry name" value="Tetratricopeptide repeat domain"/>
    <property type="match status" value="2"/>
</dbReference>
<dbReference type="SUPFAM" id="SSF81901">
    <property type="entry name" value="HCP-like"/>
    <property type="match status" value="1"/>
</dbReference>
<dbReference type="InParanoid" id="A0A6I9QL22"/>
<evidence type="ECO:0000256" key="3">
    <source>
        <dbReference type="ARBA" id="ARBA00022737"/>
    </source>
</evidence>
<dbReference type="PROSITE" id="PS51375">
    <property type="entry name" value="PPR"/>
    <property type="match status" value="2"/>
</dbReference>
<dbReference type="GO" id="GO:0005739">
    <property type="term" value="C:mitochondrion"/>
    <property type="evidence" value="ECO:0007669"/>
    <property type="project" value="UniProtKB-SubCell"/>
</dbReference>
<comment type="similarity">
    <text evidence="2">Belongs to the PPR family. P subfamily.</text>
</comment>
<dbReference type="InterPro" id="IPR002885">
    <property type="entry name" value="PPR_rpt"/>
</dbReference>
<keyword evidence="7" id="KW-1185">Reference proteome</keyword>
<dbReference type="RefSeq" id="XP_010910082.1">
    <property type="nucleotide sequence ID" value="XM_010911780.1"/>
</dbReference>
<dbReference type="NCBIfam" id="TIGR00756">
    <property type="entry name" value="PPR"/>
    <property type="match status" value="2"/>
</dbReference>
<name>A0A6I9QL22_ELAGV</name>
<dbReference type="PANTHER" id="PTHR45717">
    <property type="entry name" value="OS12G0527900 PROTEIN"/>
    <property type="match status" value="1"/>
</dbReference>
<organism evidence="7 8">
    <name type="scientific">Elaeis guineensis var. tenera</name>
    <name type="common">Oil palm</name>
    <dbReference type="NCBI Taxonomy" id="51953"/>
    <lineage>
        <taxon>Eukaryota</taxon>
        <taxon>Viridiplantae</taxon>
        <taxon>Streptophyta</taxon>
        <taxon>Embryophyta</taxon>
        <taxon>Tracheophyta</taxon>
        <taxon>Spermatophyta</taxon>
        <taxon>Magnoliopsida</taxon>
        <taxon>Liliopsida</taxon>
        <taxon>Arecaceae</taxon>
        <taxon>Arecoideae</taxon>
        <taxon>Cocoseae</taxon>
        <taxon>Elaeidinae</taxon>
        <taxon>Elaeis</taxon>
    </lineage>
</organism>
<keyword evidence="5" id="KW-0496">Mitochondrion</keyword>
<dbReference type="Pfam" id="PF01535">
    <property type="entry name" value="PPR"/>
    <property type="match status" value="5"/>
</dbReference>
<protein>
    <submittedName>
        <fullName evidence="8">Pentatricopeptide repeat-containing protein At4g21705, mitochondrial</fullName>
    </submittedName>
</protein>
<dbReference type="GO" id="GO:0003729">
    <property type="term" value="F:mRNA binding"/>
    <property type="evidence" value="ECO:0007669"/>
    <property type="project" value="UniProtKB-ARBA"/>
</dbReference>
<evidence type="ECO:0000313" key="7">
    <source>
        <dbReference type="Proteomes" id="UP000504607"/>
    </source>
</evidence>
<evidence type="ECO:0000256" key="4">
    <source>
        <dbReference type="ARBA" id="ARBA00022946"/>
    </source>
</evidence>
<evidence type="ECO:0000256" key="5">
    <source>
        <dbReference type="ARBA" id="ARBA00023128"/>
    </source>
</evidence>
<gene>
    <name evidence="8" type="primary">LOC105036045</name>
</gene>
<reference evidence="8" key="1">
    <citation type="submission" date="2025-08" db="UniProtKB">
        <authorList>
            <consortium name="RefSeq"/>
        </authorList>
    </citation>
    <scope>IDENTIFICATION</scope>
</reference>
<proteinExistence type="inferred from homology"/>
<dbReference type="FunFam" id="1.25.40.10:FF:000385">
    <property type="entry name" value="Pentatricopeptide repeat-containing protein mitochondrial"/>
    <property type="match status" value="1"/>
</dbReference>
<evidence type="ECO:0000256" key="1">
    <source>
        <dbReference type="ARBA" id="ARBA00004173"/>
    </source>
</evidence>
<feature type="repeat" description="PPR" evidence="6">
    <location>
        <begin position="142"/>
        <end position="176"/>
    </location>
</feature>
<accession>A0A6I9QL22</accession>
<comment type="subcellular location">
    <subcellularLocation>
        <location evidence="1">Mitochondrion</location>
    </subcellularLocation>
</comment>
<dbReference type="InterPro" id="IPR011990">
    <property type="entry name" value="TPR-like_helical_dom_sf"/>
</dbReference>